<keyword evidence="1" id="KW-0328">Glycosyltransferase</keyword>
<dbReference type="GO" id="GO:0016758">
    <property type="term" value="F:hexosyltransferase activity"/>
    <property type="evidence" value="ECO:0007669"/>
    <property type="project" value="UniProtKB-ARBA"/>
</dbReference>
<accession>A0AAW4N3N7</accession>
<comment type="caution">
    <text evidence="4">The sequence shown here is derived from an EMBL/GenBank/DDBJ whole genome shotgun (WGS) entry which is preliminary data.</text>
</comment>
<dbReference type="Pfam" id="PF00535">
    <property type="entry name" value="Glycos_transf_2"/>
    <property type="match status" value="1"/>
</dbReference>
<reference evidence="4" key="1">
    <citation type="submission" date="2021-06" db="EMBL/GenBank/DDBJ databases">
        <title>Collection of gut derived symbiotic bacterial strains cultured from healthy donors.</title>
        <authorList>
            <person name="Lin H."/>
            <person name="Littmann E."/>
            <person name="Pamer E.G."/>
        </authorList>
    </citation>
    <scope>NUCLEOTIDE SEQUENCE</scope>
    <source>
        <strain evidence="4">MSK.21.74</strain>
    </source>
</reference>
<dbReference type="PANTHER" id="PTHR22916">
    <property type="entry name" value="GLYCOSYLTRANSFERASE"/>
    <property type="match status" value="1"/>
</dbReference>
<dbReference type="PANTHER" id="PTHR22916:SF51">
    <property type="entry name" value="GLYCOSYLTRANSFERASE EPSH-RELATED"/>
    <property type="match status" value="1"/>
</dbReference>
<feature type="domain" description="Glycosyltransferase 2-like" evidence="3">
    <location>
        <begin position="6"/>
        <end position="176"/>
    </location>
</feature>
<dbReference type="EMBL" id="JAHOEI010000064">
    <property type="protein sequence ID" value="MBV3388668.1"/>
    <property type="molecule type" value="Genomic_DNA"/>
</dbReference>
<dbReference type="InterPro" id="IPR001173">
    <property type="entry name" value="Glyco_trans_2-like"/>
</dbReference>
<evidence type="ECO:0000259" key="3">
    <source>
        <dbReference type="Pfam" id="PF00535"/>
    </source>
</evidence>
<organism evidence="4 5">
    <name type="scientific">Segatella copri</name>
    <dbReference type="NCBI Taxonomy" id="165179"/>
    <lineage>
        <taxon>Bacteria</taxon>
        <taxon>Pseudomonadati</taxon>
        <taxon>Bacteroidota</taxon>
        <taxon>Bacteroidia</taxon>
        <taxon>Bacteroidales</taxon>
        <taxon>Prevotellaceae</taxon>
        <taxon>Segatella</taxon>
    </lineage>
</organism>
<dbReference type="CDD" id="cd00761">
    <property type="entry name" value="Glyco_tranf_GTA_type"/>
    <property type="match status" value="1"/>
</dbReference>
<proteinExistence type="predicted"/>
<dbReference type="AlphaFoldDB" id="A0AAW4N3N7"/>
<evidence type="ECO:0000256" key="2">
    <source>
        <dbReference type="ARBA" id="ARBA00022679"/>
    </source>
</evidence>
<dbReference type="Proteomes" id="UP001196765">
    <property type="component" value="Unassembled WGS sequence"/>
</dbReference>
<evidence type="ECO:0000313" key="5">
    <source>
        <dbReference type="Proteomes" id="UP001196765"/>
    </source>
</evidence>
<sequence length="344" mass="40030">MQFKISIVVPCYKVADFLPQCIESLINQTYKDIEIILVDDGSPDDTGKICDEYAKKDSRIKVIHKQNEGLAAARNSGQDVASGFAMMFLDGDDWLEPTCCERAYQAMMKNNVELVMFDQYINYPNSQIVQHSFDDGKGARAFCKEQCEQLQARVLNFNGKIAMAFMKLIRMDYLRKYNIRHVDKLRQGAEGFVFNIQLFENLTSAYYLNEPLLHYRYNSASISRTANVSNNMQILRCMEWVDKYVKQSKNTIDLHGWLLNRMLYVICTTAITGYFNPYYLKSHSEKVNEFKSFMSEPMVCEALHKAKTTGIGIQRRLILCFIRLKMYRVLEILGFLRRKQLENK</sequence>
<dbReference type="RefSeq" id="WP_217745082.1">
    <property type="nucleotide sequence ID" value="NZ_JAHOEI010000064.1"/>
</dbReference>
<evidence type="ECO:0000256" key="1">
    <source>
        <dbReference type="ARBA" id="ARBA00022676"/>
    </source>
</evidence>
<gene>
    <name evidence="4" type="ORF">KSW82_13075</name>
</gene>
<name>A0AAW4N3N7_9BACT</name>
<evidence type="ECO:0000313" key="4">
    <source>
        <dbReference type="EMBL" id="MBV3388668.1"/>
    </source>
</evidence>
<protein>
    <submittedName>
        <fullName evidence="4">Glycosyltransferase</fullName>
    </submittedName>
</protein>
<keyword evidence="2" id="KW-0808">Transferase</keyword>